<dbReference type="AlphaFoldDB" id="A0A819LVX3"/>
<accession>A0A819LVX3</accession>
<organism evidence="2 3">
    <name type="scientific">Rotaria sordida</name>
    <dbReference type="NCBI Taxonomy" id="392033"/>
    <lineage>
        <taxon>Eukaryota</taxon>
        <taxon>Metazoa</taxon>
        <taxon>Spiralia</taxon>
        <taxon>Gnathifera</taxon>
        <taxon>Rotifera</taxon>
        <taxon>Eurotatoria</taxon>
        <taxon>Bdelloidea</taxon>
        <taxon>Philodinida</taxon>
        <taxon>Philodinidae</taxon>
        <taxon>Rotaria</taxon>
    </lineage>
</organism>
<dbReference type="OrthoDB" id="265955at2759"/>
<sequence>MLLTGYNILTNYAAVWFKHIKPNTPDWPTFKREIIAYFSPSFSSFSSCSLDRYQLALNEEPQKLKQEHDAPHVPASKNKYVCECEQGHYSPSLVNIKDRDLKIQHQDDCAQLEQQGESLIISDSIKTDIENISEGVTQTMDSLTPDHSFINTVSPHDTPYLWPAKHNPRHPRILNKGRAVYHWNQCKTQHSNKDLIDTIQISSYSLPVWADYQDFPILQFQVEPHAKILNSIPFSFRK</sequence>
<protein>
    <recommendedName>
        <fullName evidence="4">Retrotransposon gag domain-containing protein</fullName>
    </recommendedName>
</protein>
<dbReference type="EMBL" id="CAJOAX010006029">
    <property type="protein sequence ID" value="CAF3968098.1"/>
    <property type="molecule type" value="Genomic_DNA"/>
</dbReference>
<evidence type="ECO:0008006" key="4">
    <source>
        <dbReference type="Google" id="ProtNLM"/>
    </source>
</evidence>
<dbReference type="Proteomes" id="UP000663823">
    <property type="component" value="Unassembled WGS sequence"/>
</dbReference>
<reference evidence="2" key="1">
    <citation type="submission" date="2021-02" db="EMBL/GenBank/DDBJ databases">
        <authorList>
            <person name="Nowell W R."/>
        </authorList>
    </citation>
    <scope>NUCLEOTIDE SEQUENCE</scope>
</reference>
<dbReference type="Proteomes" id="UP000663882">
    <property type="component" value="Unassembled WGS sequence"/>
</dbReference>
<gene>
    <name evidence="2" type="ORF">OTI717_LOCUS27284</name>
    <name evidence="1" type="ORF">RFH988_LOCUS34182</name>
</gene>
<comment type="caution">
    <text evidence="2">The sequence shown here is derived from an EMBL/GenBank/DDBJ whole genome shotgun (WGS) entry which is preliminary data.</text>
</comment>
<name>A0A819LVX3_9BILA</name>
<evidence type="ECO:0000313" key="3">
    <source>
        <dbReference type="Proteomes" id="UP000663823"/>
    </source>
</evidence>
<evidence type="ECO:0000313" key="2">
    <source>
        <dbReference type="EMBL" id="CAF3968098.1"/>
    </source>
</evidence>
<proteinExistence type="predicted"/>
<dbReference type="EMBL" id="CAJNOO010004619">
    <property type="protein sequence ID" value="CAF1387703.1"/>
    <property type="molecule type" value="Genomic_DNA"/>
</dbReference>
<evidence type="ECO:0000313" key="1">
    <source>
        <dbReference type="EMBL" id="CAF1387703.1"/>
    </source>
</evidence>